<dbReference type="NCBIfam" id="TIGR04131">
    <property type="entry name" value="Bac_Flav_CTERM"/>
    <property type="match status" value="1"/>
</dbReference>
<dbReference type="Proteomes" id="UP000622475">
    <property type="component" value="Unassembled WGS sequence"/>
</dbReference>
<dbReference type="InterPro" id="IPR026341">
    <property type="entry name" value="T9SS_type_B"/>
</dbReference>
<evidence type="ECO:0000313" key="5">
    <source>
        <dbReference type="EMBL" id="MBE9664083.1"/>
    </source>
</evidence>
<proteinExistence type="predicted"/>
<feature type="chain" id="PRO_5036674938" evidence="2">
    <location>
        <begin position="20"/>
        <end position="773"/>
    </location>
</feature>
<evidence type="ECO:0000259" key="4">
    <source>
        <dbReference type="Pfam" id="PF21783"/>
    </source>
</evidence>
<dbReference type="EMBL" id="JADFFL010000009">
    <property type="protein sequence ID" value="MBE9664083.1"/>
    <property type="molecule type" value="Genomic_DNA"/>
</dbReference>
<evidence type="ECO:0000313" key="6">
    <source>
        <dbReference type="Proteomes" id="UP000622475"/>
    </source>
</evidence>
<comment type="caution">
    <text evidence="5">The sequence shown here is derived from an EMBL/GenBank/DDBJ whole genome shotgun (WGS) entry which is preliminary data.</text>
</comment>
<dbReference type="InterPro" id="IPR041286">
    <property type="entry name" value="MBG_2"/>
</dbReference>
<protein>
    <submittedName>
        <fullName evidence="5">Gliding motility-associated C-terminal domain-containing protein</fullName>
    </submittedName>
</protein>
<sequence>MTKLLLIISLLLLITNARAQNQTVTDGGTTRPVDLGAGECVYKWTNSNPSIGLAAGGNGNIPAFKAINKSTADITATITVTPVRRARAYIFGTDMNLSIIDPVAAKLIKSFGMPYGDYGLAISNDGNYLYVTTSSTNDAAMFATDGTLLINDPIKFGNGASPRGIAINSVDSRVYIATKNPINNTGILRVVDAKTFKPIKQVDIEADPYAVLISPDDNRIYVAQRGANKVAVIDAATNTLIDNILVGQGPALMAITRDGRWLYVGNTDGTSVSRVNTATGAVDDITVGRAPSGMAFAPGDRFLYMVNNAEVSVSVLDVQTGNIVKVIDLPGGKGPVNIAVTPDGTKAYVVNINGQISIINTATHTLDKPIFVSQNAFSFGNFMSEGITCPPQTFTITVQPNLPPQVSVNGDLSSLNTTYGSASASAVANVNGAYLKGALVFTAPNGAELSLDNISFSSTITLTPGGDHKATNVPMYVRLTKNIPAGYFSADIIITGGGGLNSKAPIKGVVKKAALGLVAHPITKKYGQTLTDGPGFKGFTASGLQNTDAIASVTVTYGPAGPPAATAKNYVSAVKVSTPVGPNFDPDNYTIVTSAAADAMVEKVDLEIKANNISRAIGKPNPPLTISYTGFVNNETSAQLLTLPIISTTATGTSAAGKYPISISGATSDNYRITHTAGVFTIYSGAQSIVIPNAFTPNGDNINDRWNIADLQYYPSCRVHVFDRRGSLLYYSAGYGLPWDGTSNGSPLPSGTYYYLIEFSATERSSGAVTIVR</sequence>
<dbReference type="Gene3D" id="2.130.10.10">
    <property type="entry name" value="YVTN repeat-like/Quinoprotein amine dehydrogenase"/>
    <property type="match status" value="2"/>
</dbReference>
<accession>A0A929PXP8</accession>
<dbReference type="RefSeq" id="WP_194113327.1">
    <property type="nucleotide sequence ID" value="NZ_JADFFL010000009.1"/>
</dbReference>
<organism evidence="5 6">
    <name type="scientific">Mucilaginibacter myungsuensis</name>
    <dbReference type="NCBI Taxonomy" id="649104"/>
    <lineage>
        <taxon>Bacteria</taxon>
        <taxon>Pseudomonadati</taxon>
        <taxon>Bacteroidota</taxon>
        <taxon>Sphingobacteriia</taxon>
        <taxon>Sphingobacteriales</taxon>
        <taxon>Sphingobacteriaceae</taxon>
        <taxon>Mucilaginibacter</taxon>
    </lineage>
</organism>
<reference evidence="5" key="1">
    <citation type="submission" date="2020-10" db="EMBL/GenBank/DDBJ databases">
        <title>Mucilaginibacter mali sp. nov., isolated from rhizosphere soil of apple orchard.</title>
        <authorList>
            <person name="Lee J.-S."/>
            <person name="Kim H.S."/>
            <person name="Kim J.-S."/>
        </authorList>
    </citation>
    <scope>NUCLEOTIDE SEQUENCE</scope>
    <source>
        <strain evidence="5">KCTC 22746</strain>
    </source>
</reference>
<dbReference type="Pfam" id="PF21783">
    <property type="entry name" value="YNCE"/>
    <property type="match status" value="1"/>
</dbReference>
<dbReference type="AlphaFoldDB" id="A0A929PXP8"/>
<dbReference type="InterPro" id="IPR048433">
    <property type="entry name" value="YNCE-like_beta-prop"/>
</dbReference>
<dbReference type="NCBIfam" id="TIGR02276">
    <property type="entry name" value="beta_rpt_yvtn"/>
    <property type="match status" value="1"/>
</dbReference>
<dbReference type="Gene3D" id="3.30.160.710">
    <property type="match status" value="1"/>
</dbReference>
<dbReference type="PANTHER" id="PTHR47197:SF3">
    <property type="entry name" value="DIHYDRO-HEME D1 DEHYDROGENASE"/>
    <property type="match status" value="1"/>
</dbReference>
<dbReference type="InterPro" id="IPR051200">
    <property type="entry name" value="Host-pathogen_enzymatic-act"/>
</dbReference>
<dbReference type="InterPro" id="IPR011964">
    <property type="entry name" value="YVTN_b-propeller_repeat"/>
</dbReference>
<feature type="signal peptide" evidence="2">
    <location>
        <begin position="1"/>
        <end position="19"/>
    </location>
</feature>
<keyword evidence="1 2" id="KW-0732">Signal</keyword>
<feature type="domain" description="MBG" evidence="3">
    <location>
        <begin position="606"/>
        <end position="681"/>
    </location>
</feature>
<gene>
    <name evidence="5" type="ORF">IRJ16_19525</name>
</gene>
<dbReference type="PANTHER" id="PTHR47197">
    <property type="entry name" value="PROTEIN NIRF"/>
    <property type="match status" value="1"/>
</dbReference>
<dbReference type="SUPFAM" id="SSF51004">
    <property type="entry name" value="C-terminal (heme d1) domain of cytochrome cd1-nitrite reductase"/>
    <property type="match status" value="1"/>
</dbReference>
<dbReference type="Pfam" id="PF18676">
    <property type="entry name" value="MBG_2"/>
    <property type="match status" value="1"/>
</dbReference>
<evidence type="ECO:0000256" key="2">
    <source>
        <dbReference type="SAM" id="SignalP"/>
    </source>
</evidence>
<evidence type="ECO:0000259" key="3">
    <source>
        <dbReference type="Pfam" id="PF18676"/>
    </source>
</evidence>
<dbReference type="InterPro" id="IPR015943">
    <property type="entry name" value="WD40/YVTN_repeat-like_dom_sf"/>
</dbReference>
<dbReference type="Pfam" id="PF13585">
    <property type="entry name" value="CHU_C"/>
    <property type="match status" value="1"/>
</dbReference>
<name>A0A929PXP8_9SPHI</name>
<feature type="domain" description="YNCE-like beta-propeller" evidence="4">
    <location>
        <begin position="173"/>
        <end position="374"/>
    </location>
</feature>
<evidence type="ECO:0000256" key="1">
    <source>
        <dbReference type="ARBA" id="ARBA00022729"/>
    </source>
</evidence>
<dbReference type="InterPro" id="IPR011048">
    <property type="entry name" value="Haem_d1_sf"/>
</dbReference>
<keyword evidence="6" id="KW-1185">Reference proteome</keyword>